<dbReference type="AlphaFoldDB" id="F2U9X8"/>
<dbReference type="PANTHER" id="PTHR12461">
    <property type="entry name" value="HYPOXIA-INDUCIBLE FACTOR 1 ALPHA INHIBITOR-RELATED"/>
    <property type="match status" value="1"/>
</dbReference>
<gene>
    <name evidence="8" type="ORF">PTSG_05260</name>
</gene>
<dbReference type="OrthoDB" id="424465at2759"/>
<dbReference type="Pfam" id="PF13621">
    <property type="entry name" value="Cupin_8"/>
    <property type="match status" value="1"/>
</dbReference>
<evidence type="ECO:0000256" key="2">
    <source>
        <dbReference type="ARBA" id="ARBA00004123"/>
    </source>
</evidence>
<dbReference type="EMBL" id="GL832966">
    <property type="protein sequence ID" value="EGD73553.1"/>
    <property type="molecule type" value="Genomic_DNA"/>
</dbReference>
<dbReference type="SUPFAM" id="SSF51197">
    <property type="entry name" value="Clavaminate synthase-like"/>
    <property type="match status" value="1"/>
</dbReference>
<dbReference type="InterPro" id="IPR003347">
    <property type="entry name" value="JmjC_dom"/>
</dbReference>
<keyword evidence="9" id="KW-1185">Reference proteome</keyword>
<accession>F2U9X8</accession>
<keyword evidence="6" id="KW-0539">Nucleus</keyword>
<dbReference type="Proteomes" id="UP000007799">
    <property type="component" value="Unassembled WGS sequence"/>
</dbReference>
<sequence length="420" mass="47294">MMMTPFRSVLMLLGVTFVAWVVGLFFTSGTASELRVSYKPDIFQQLQGMNAPVVIEGVPLHEVAPCFGWTLLSLATKLSKAVPVKYQGSSSEFLYFNEAMLLEDSNRYGSKVTRKAYKESLARLTTILDDSKWDTIEGMYRYASGPAEVMLDKQRLRDVANLSTLAVREDADAPAHINVWIGNGNTTAALHYDTSHNVYAVLAGTKTFTILPPTFIDARVRFHSSLHPLYRQAADAWRDVEAAYARDMMHVTLHPGDLLYLPPYWLHRVRSNSAWSLAVNVWSDSQEFMASEECFALPLPFDATWPRHKLMGKTALYLQELNAKLGGRNFRFHDRTKGEDGHANDRCFSWPPLPLADNALNANERQHLNTLAACLRRIKRAHVRRVYVHNFVEQTAALVAGDGVLSFLRCTLVPMLNTSP</sequence>
<evidence type="ECO:0000256" key="4">
    <source>
        <dbReference type="ARBA" id="ARBA00023002"/>
    </source>
</evidence>
<dbReference type="OMA" id="HYDATHN"/>
<organism evidence="9">
    <name type="scientific">Salpingoeca rosetta (strain ATCC 50818 / BSB-021)</name>
    <dbReference type="NCBI Taxonomy" id="946362"/>
    <lineage>
        <taxon>Eukaryota</taxon>
        <taxon>Choanoflagellata</taxon>
        <taxon>Craspedida</taxon>
        <taxon>Salpingoecidae</taxon>
        <taxon>Salpingoeca</taxon>
    </lineage>
</organism>
<feature type="domain" description="JmjC" evidence="7">
    <location>
        <begin position="151"/>
        <end position="298"/>
    </location>
</feature>
<reference evidence="8" key="1">
    <citation type="submission" date="2009-08" db="EMBL/GenBank/DDBJ databases">
        <title>Annotation of Salpingoeca rosetta.</title>
        <authorList>
            <consortium name="The Broad Institute Genome Sequencing Platform"/>
            <person name="Russ C."/>
            <person name="Cuomo C."/>
            <person name="Burger G."/>
            <person name="Gray M.W."/>
            <person name="Holland P.W.H."/>
            <person name="King N."/>
            <person name="Lang F.B.F."/>
            <person name="Roger A.J."/>
            <person name="Ruiz-Trillo I."/>
            <person name="Young S.K."/>
            <person name="Zeng Q."/>
            <person name="Gargeya S."/>
            <person name="Alvarado L."/>
            <person name="Berlin A."/>
            <person name="Chapman S.B."/>
            <person name="Chen Z."/>
            <person name="Freedman E."/>
            <person name="Gellesch M."/>
            <person name="Goldberg J."/>
            <person name="Griggs A."/>
            <person name="Gujja S."/>
            <person name="Heilman E."/>
            <person name="Heiman D."/>
            <person name="Howarth C."/>
            <person name="Mehta T."/>
            <person name="Neiman D."/>
            <person name="Pearson M."/>
            <person name="Roberts A."/>
            <person name="Saif S."/>
            <person name="Shea T."/>
            <person name="Shenoy N."/>
            <person name="Sisk P."/>
            <person name="Stolte C."/>
            <person name="Sykes S."/>
            <person name="White J."/>
            <person name="Yandava C."/>
            <person name="Haas B."/>
            <person name="Nusbaum C."/>
            <person name="Birren B."/>
        </authorList>
    </citation>
    <scope>NUCLEOTIDE SEQUENCE [LARGE SCALE GENOMIC DNA]</scope>
    <source>
        <strain evidence="8">ATCC 50818</strain>
    </source>
</reference>
<comment type="cofactor">
    <cofactor evidence="1">
        <name>Fe(2+)</name>
        <dbReference type="ChEBI" id="CHEBI:29033"/>
    </cofactor>
</comment>
<evidence type="ECO:0000256" key="6">
    <source>
        <dbReference type="ARBA" id="ARBA00023242"/>
    </source>
</evidence>
<keyword evidence="4" id="KW-0560">Oxidoreductase</keyword>
<dbReference type="InterPro" id="IPR041667">
    <property type="entry name" value="Cupin_8"/>
</dbReference>
<keyword evidence="5" id="KW-0408">Iron</keyword>
<dbReference type="eggNOG" id="KOG2508">
    <property type="taxonomic scope" value="Eukaryota"/>
</dbReference>
<protein>
    <recommendedName>
        <fullName evidence="7">JmjC domain-containing protein</fullName>
    </recommendedName>
</protein>
<evidence type="ECO:0000256" key="5">
    <source>
        <dbReference type="ARBA" id="ARBA00023004"/>
    </source>
</evidence>
<evidence type="ECO:0000256" key="1">
    <source>
        <dbReference type="ARBA" id="ARBA00001954"/>
    </source>
</evidence>
<dbReference type="Gene3D" id="2.60.120.10">
    <property type="entry name" value="Jelly Rolls"/>
    <property type="match status" value="1"/>
</dbReference>
<dbReference type="GeneID" id="16074414"/>
<evidence type="ECO:0000313" key="9">
    <source>
        <dbReference type="Proteomes" id="UP000007799"/>
    </source>
</evidence>
<dbReference type="RefSeq" id="XP_004993835.1">
    <property type="nucleotide sequence ID" value="XM_004993778.1"/>
</dbReference>
<dbReference type="PANTHER" id="PTHR12461:SF106">
    <property type="entry name" value="BIFUNCTIONAL PEPTIDASE AND ARGINYL-HYDROXYLASE JMJD5"/>
    <property type="match status" value="1"/>
</dbReference>
<dbReference type="GO" id="GO:0016491">
    <property type="term" value="F:oxidoreductase activity"/>
    <property type="evidence" value="ECO:0007669"/>
    <property type="project" value="UniProtKB-KW"/>
</dbReference>
<evidence type="ECO:0000256" key="3">
    <source>
        <dbReference type="ARBA" id="ARBA00022723"/>
    </source>
</evidence>
<evidence type="ECO:0000313" key="8">
    <source>
        <dbReference type="EMBL" id="EGD73553.1"/>
    </source>
</evidence>
<dbReference type="PROSITE" id="PS51184">
    <property type="entry name" value="JMJC"/>
    <property type="match status" value="1"/>
</dbReference>
<evidence type="ECO:0000259" key="7">
    <source>
        <dbReference type="PROSITE" id="PS51184"/>
    </source>
</evidence>
<dbReference type="InterPro" id="IPR014710">
    <property type="entry name" value="RmlC-like_jellyroll"/>
</dbReference>
<dbReference type="InParanoid" id="F2U9X8"/>
<dbReference type="SMART" id="SM00558">
    <property type="entry name" value="JmjC"/>
    <property type="match status" value="1"/>
</dbReference>
<proteinExistence type="predicted"/>
<keyword evidence="3" id="KW-0479">Metal-binding</keyword>
<comment type="subcellular location">
    <subcellularLocation>
        <location evidence="2">Nucleus</location>
    </subcellularLocation>
</comment>
<dbReference type="GO" id="GO:0005634">
    <property type="term" value="C:nucleus"/>
    <property type="evidence" value="ECO:0007669"/>
    <property type="project" value="UniProtKB-SubCell"/>
</dbReference>
<name>F2U9X8_SALR5</name>
<dbReference type="GO" id="GO:0046872">
    <property type="term" value="F:metal ion binding"/>
    <property type="evidence" value="ECO:0007669"/>
    <property type="project" value="UniProtKB-KW"/>
</dbReference>
<dbReference type="KEGG" id="sre:PTSG_05260"/>